<sequence>MDVNQPREMYPGMWRYPMNPDFCCIYRVPNRLREVNPEPYTPQLVLIGPLHHSVKSQALKALYLGDDITYTKSMAYLDMEEHKKTYLAEFAARIEGETTIDELRRMIKEEEETIRASYQESTAWIQSPEFVEMVLHDSVFIIEFILRFSGVVDKNGDPLLAGLSLGITVYYDLILLENQLPFFILEKLFNPIVTRIWPHLITFRDLIIIFFGFQGKIRRSSKFKHFTDLIRCVRVETLPNLDVWKSKSKPIEHMYNADKLDSGGVKFKAVGDELSLCVSFKNGCLKIPCLTVDDSLEMKLRNIMALEQCHYPNNAHVCSYALFLDYLIDTDKDVDLLLEKGNSFILIYISINIKCPAKVAQMVNKLVTGIVDPGSYYYDIAGKVNEYYRNPMNRSKAILKRVYFGNPWTETATIAATFLLVMTLIQTWASIVQVKESEP</sequence>
<keyword evidence="1" id="KW-0175">Coiled coil</keyword>
<evidence type="ECO:0000313" key="2">
    <source>
        <dbReference type="EMBL" id="CAF1847256.1"/>
    </source>
</evidence>
<gene>
    <name evidence="2" type="ORF">DARMORV10_C04P33490.1</name>
</gene>
<dbReference type="PANTHER" id="PTHR31170">
    <property type="entry name" value="BNAC04G53230D PROTEIN"/>
    <property type="match status" value="1"/>
</dbReference>
<accession>A0A816JXC1</accession>
<dbReference type="Proteomes" id="UP001295469">
    <property type="component" value="Chromosome C04"/>
</dbReference>
<dbReference type="AlphaFoldDB" id="A0A816JXC1"/>
<organism evidence="2">
    <name type="scientific">Brassica napus</name>
    <name type="common">Rape</name>
    <dbReference type="NCBI Taxonomy" id="3708"/>
    <lineage>
        <taxon>Eukaryota</taxon>
        <taxon>Viridiplantae</taxon>
        <taxon>Streptophyta</taxon>
        <taxon>Embryophyta</taxon>
        <taxon>Tracheophyta</taxon>
        <taxon>Spermatophyta</taxon>
        <taxon>Magnoliopsida</taxon>
        <taxon>eudicotyledons</taxon>
        <taxon>Gunneridae</taxon>
        <taxon>Pentapetalae</taxon>
        <taxon>rosids</taxon>
        <taxon>malvids</taxon>
        <taxon>Brassicales</taxon>
        <taxon>Brassicaceae</taxon>
        <taxon>Brassiceae</taxon>
        <taxon>Brassica</taxon>
    </lineage>
</organism>
<evidence type="ECO:0000256" key="1">
    <source>
        <dbReference type="SAM" id="Coils"/>
    </source>
</evidence>
<dbReference type="PANTHER" id="PTHR31170:SF9">
    <property type="entry name" value="PROTEIN, PUTATIVE (DUF247)-RELATED"/>
    <property type="match status" value="1"/>
</dbReference>
<feature type="coiled-coil region" evidence="1">
    <location>
        <begin position="93"/>
        <end position="120"/>
    </location>
</feature>
<name>A0A816JXC1_BRANA</name>
<dbReference type="EMBL" id="HG994368">
    <property type="protein sequence ID" value="CAF1847256.1"/>
    <property type="molecule type" value="Genomic_DNA"/>
</dbReference>
<dbReference type="Pfam" id="PF03140">
    <property type="entry name" value="DUF247"/>
    <property type="match status" value="1"/>
</dbReference>
<reference evidence="2" key="1">
    <citation type="submission" date="2021-01" db="EMBL/GenBank/DDBJ databases">
        <authorList>
            <consortium name="Genoscope - CEA"/>
            <person name="William W."/>
        </authorList>
    </citation>
    <scope>NUCLEOTIDE SEQUENCE</scope>
</reference>
<proteinExistence type="predicted"/>
<protein>
    <submittedName>
        <fullName evidence="2">(rape) hypothetical protein</fullName>
    </submittedName>
</protein>
<dbReference type="InterPro" id="IPR004158">
    <property type="entry name" value="DUF247_pln"/>
</dbReference>
<dbReference type="OrthoDB" id="591587at2759"/>